<dbReference type="InterPro" id="IPR010743">
    <property type="entry name" value="Methionine_synth_MetW"/>
</dbReference>
<accession>A0ABT9NLB7</accession>
<evidence type="ECO:0000313" key="2">
    <source>
        <dbReference type="Proteomes" id="UP001240447"/>
    </source>
</evidence>
<organism evidence="1 2">
    <name type="scientific">Nocardioides massiliensis</name>
    <dbReference type="NCBI Taxonomy" id="1325935"/>
    <lineage>
        <taxon>Bacteria</taxon>
        <taxon>Bacillati</taxon>
        <taxon>Actinomycetota</taxon>
        <taxon>Actinomycetes</taxon>
        <taxon>Propionibacteriales</taxon>
        <taxon>Nocardioidaceae</taxon>
        <taxon>Nocardioides</taxon>
    </lineage>
</organism>
<dbReference type="SUPFAM" id="SSF53335">
    <property type="entry name" value="S-adenosyl-L-methionine-dependent methyltransferases"/>
    <property type="match status" value="1"/>
</dbReference>
<keyword evidence="2" id="KW-1185">Reference proteome</keyword>
<reference evidence="1 2" key="1">
    <citation type="submission" date="2023-07" db="EMBL/GenBank/DDBJ databases">
        <title>Sequencing the genomes of 1000 actinobacteria strains.</title>
        <authorList>
            <person name="Klenk H.-P."/>
        </authorList>
    </citation>
    <scope>NUCLEOTIDE SEQUENCE [LARGE SCALE GENOMIC DNA]</scope>
    <source>
        <strain evidence="1 2">GD13</strain>
    </source>
</reference>
<dbReference type="InterPro" id="IPR029063">
    <property type="entry name" value="SAM-dependent_MTases_sf"/>
</dbReference>
<dbReference type="Pfam" id="PF07021">
    <property type="entry name" value="MetW"/>
    <property type="match status" value="1"/>
</dbReference>
<dbReference type="Proteomes" id="UP001240447">
    <property type="component" value="Unassembled WGS sequence"/>
</dbReference>
<comment type="caution">
    <text evidence="1">The sequence shown here is derived from an EMBL/GenBank/DDBJ whole genome shotgun (WGS) entry which is preliminary data.</text>
</comment>
<dbReference type="NCBIfam" id="TIGR02081">
    <property type="entry name" value="metW"/>
    <property type="match status" value="1"/>
</dbReference>
<proteinExistence type="predicted"/>
<gene>
    <name evidence="1" type="ORF">J2S59_001023</name>
</gene>
<sequence>MMRPDLTILAGLIPDGSRVLDLGCGEGQLLAHLETRGCTIQGVEIDGDAVLRAVRRGVPVIEADIEGELSTFADQSYDVVVLSQTLQAMVNPAHVLLELRRVGARGVVSVPNFGLWRNRLALLRGRMPVSATIPHAWYETPNIHLSTLVDLQALLDEVGLVVEKRILLGEDAAPLRSPIAANLRAAAAIYLVR</sequence>
<dbReference type="EMBL" id="JAUSQM010000001">
    <property type="protein sequence ID" value="MDP9821214.1"/>
    <property type="molecule type" value="Genomic_DNA"/>
</dbReference>
<dbReference type="Gene3D" id="3.40.50.150">
    <property type="entry name" value="Vaccinia Virus protein VP39"/>
    <property type="match status" value="1"/>
</dbReference>
<name>A0ABT9NLB7_9ACTN</name>
<evidence type="ECO:0000313" key="1">
    <source>
        <dbReference type="EMBL" id="MDP9821214.1"/>
    </source>
</evidence>
<protein>
    <submittedName>
        <fullName evidence="1">Methionine biosynthesis protein MetW</fullName>
    </submittedName>
</protein>
<dbReference type="CDD" id="cd02440">
    <property type="entry name" value="AdoMet_MTases"/>
    <property type="match status" value="1"/>
</dbReference>